<dbReference type="InterPro" id="IPR027481">
    <property type="entry name" value="HIV-1_Nef_core_sf"/>
</dbReference>
<dbReference type="EMBL" id="GQ925930">
    <property type="protein sequence ID" value="ACX46132.1"/>
    <property type="molecule type" value="Genomic_RNA"/>
</dbReference>
<dbReference type="GO" id="GO:0005525">
    <property type="term" value="F:GTP binding"/>
    <property type="evidence" value="ECO:0007669"/>
    <property type="project" value="UniProtKB-UniRule"/>
</dbReference>
<comment type="function">
    <text evidence="16">Bypasses host T-cell signaling by inducing a transcriptional program nearly identical to that of anti-CD3 cell activation. Interaction with TCR-zeta chain up-regulates the Fas ligand (FasL). Increasing surface FasL molecules and decreasing surface MHC-I molecules on infected CD4(+) cells send attacking cytotoxic CD8+ T-lymphocytes into apoptosis.</text>
</comment>
<comment type="miscellaneous">
    <text evidence="16">HIV-1 lineages are divided in three main groups, M (for Major), O (for Outlier), and N (for New, or Non-M, Non-O). The vast majority of strains found worldwide belong to the group M. Group O seems to be endemic to and largely confined to Cameroon and neighboring countries in West Central Africa, where these viruses represent a small minority of HIV-1 strains. The group N is represented by a limited number of isolates from Cameroonian persons. The group M is further subdivided in 9 clades or subtypes (A to D, F to H, J and K).</text>
</comment>
<keyword evidence="14 16" id="KW-0899">Viral immunoevasion</keyword>
<keyword evidence="16" id="KW-1115">Inhibition of host MHC class I molecule presentation by virus</keyword>
<comment type="function">
    <text evidence="16">Plays a role in optimizing the host cell environment for viral replication without causing cell death by apoptosis. Protects the infected cells from apoptosis in order to keep them alive until the next virus generation is ready to strike. Inhibits the Fas and TNFR-mediated death signals by blocking MAP3K5/ASK1. Decreases the half-life of TP53, protecting the infected cell against p53-mediated apoptosis. Inhibits the apoptotic signals regulated by the Bcl-2 family proteins through the formation of a Nef/PI3-kinase/PAK2 complex that leads to activation of PAK2 and induces phosphorylation of host BAD.</text>
</comment>
<dbReference type="Gene3D" id="3.30.62.10">
    <property type="entry name" value="Nef Regulatory Factor"/>
    <property type="match status" value="1"/>
</dbReference>
<evidence type="ECO:0000256" key="11">
    <source>
        <dbReference type="ARBA" id="ARBA00023026"/>
    </source>
</evidence>
<dbReference type="HAMAP" id="MF_04078">
    <property type="entry name" value="NEF_HIV"/>
    <property type="match status" value="1"/>
</dbReference>
<keyword evidence="15 16" id="KW-0449">Lipoprotein</keyword>
<comment type="domain">
    <text evidence="16">The dileucine internalization motif and a diacidic motif seem to be required for binding to AP-2.</text>
</comment>
<organism evidence="18">
    <name type="scientific">Human immunodeficiency virus type 1</name>
    <name type="common">HIV-1</name>
    <dbReference type="NCBI Taxonomy" id="11676"/>
    <lineage>
        <taxon>Viruses</taxon>
        <taxon>Riboviria</taxon>
        <taxon>Pararnavirae</taxon>
        <taxon>Artverviricota</taxon>
        <taxon>Revtraviricetes</taxon>
        <taxon>Ortervirales</taxon>
        <taxon>Retroviridae</taxon>
        <taxon>Orthoretrovirinae</taxon>
        <taxon>Lentivirus</taxon>
        <taxon>Lentivirus humimdef1</taxon>
    </lineage>
</organism>
<dbReference type="GO" id="GO:0044423">
    <property type="term" value="C:virion component"/>
    <property type="evidence" value="ECO:0007669"/>
    <property type="project" value="UniProtKB-UniRule"/>
</dbReference>
<feature type="chain" id="PRO_5023284576" description="C-terminal core protein" evidence="16">
    <location>
        <begin position="62"/>
        <end position="211"/>
    </location>
</feature>
<evidence type="ECO:0000256" key="17">
    <source>
        <dbReference type="RuleBase" id="RU000344"/>
    </source>
</evidence>
<keyword evidence="5 16" id="KW-0597">Phosphoprotein</keyword>
<keyword evidence="11 16" id="KW-0843">Virulence</keyword>
<comment type="domain">
    <text evidence="16">The N-terminal domain is composed of the N-myristoyl glycine and of a cluster of positively charged amino acids. It is required for inner plasma membrane targeting of Nef and virion incorporation, and thereby for infectivity. This domain is also involved in binding to TP53.</text>
</comment>
<keyword evidence="6 16" id="KW-0945">Host-virus interaction</keyword>
<evidence type="ECO:0000256" key="9">
    <source>
        <dbReference type="ARBA" id="ARBA00022844"/>
    </source>
</evidence>
<evidence type="ECO:0000256" key="10">
    <source>
        <dbReference type="ARBA" id="ARBA00022870"/>
    </source>
</evidence>
<feature type="region of interest" description="Mediates dimerization, Nef-PTE1 interaction" evidence="16">
    <location>
        <begin position="112"/>
        <end position="128"/>
    </location>
</feature>
<keyword evidence="7 16" id="KW-0053">Apoptosis</keyword>
<keyword evidence="9 16" id="KW-0946">Virion</keyword>
<dbReference type="GO" id="GO:0039505">
    <property type="term" value="P:symbiont-mediated suppression of host antigen processing and presentation of peptide antigen via MHC class II"/>
    <property type="evidence" value="ECO:0007669"/>
    <property type="project" value="UniProtKB-UniRule"/>
</dbReference>
<dbReference type="GO" id="GO:0016020">
    <property type="term" value="C:membrane"/>
    <property type="evidence" value="ECO:0007669"/>
    <property type="project" value="UniProtKB-UniRule"/>
</dbReference>
<comment type="PTM">
    <text evidence="16">Phosphorylated on serine residues, probably by host PKCdelta and theta.</text>
</comment>
<evidence type="ECO:0000256" key="5">
    <source>
        <dbReference type="ARBA" id="ARBA00022553"/>
    </source>
</evidence>
<dbReference type="InterPro" id="IPR027480">
    <property type="entry name" value="HIV-1_Nef_anchor_sf"/>
</dbReference>
<organismHost>
    <name type="scientific">Homo sapiens</name>
    <name type="common">Human</name>
    <dbReference type="NCBI Taxonomy" id="9606"/>
</organismHost>
<feature type="region of interest" description="Acidic; interacts with host PACS1 and PACS2; stabilizes the interaction of NEF/MHC-I with host AP1M1; necessary for MHC-I internalization" evidence="16">
    <location>
        <begin position="66"/>
        <end position="69"/>
    </location>
</feature>
<evidence type="ECO:0000256" key="4">
    <source>
        <dbReference type="ARBA" id="ARBA00022525"/>
    </source>
</evidence>
<comment type="subcellular location">
    <subcellularLocation>
        <location evidence="16">Host cell membrane</location>
        <topology evidence="16">Lipid-anchor</topology>
        <orientation evidence="16">Cytoplasmic side</orientation>
    </subcellularLocation>
    <subcellularLocation>
        <location evidence="16">Virion</location>
    </subcellularLocation>
    <subcellularLocation>
        <location evidence="16">Secreted</location>
    </subcellularLocation>
    <subcellularLocation>
        <location evidence="16">Host Golgi apparatus membrane</location>
    </subcellularLocation>
    <text evidence="16">TGN localization requires PACS1. Associates with the inner plasma membrane through its N-terminal domain. Nef stimulates its own export via the release of exosomes. Incorporated in virions at a rate of about 10 molecules per virion, where it is cleaved.</text>
</comment>
<comment type="induction">
    <text evidence="16">Expressed early in the viral replication cycle.</text>
</comment>
<feature type="chain" id="PRO_5023284577" description="Protein Nef" evidence="16">
    <location>
        <begin position="2"/>
        <end position="211"/>
    </location>
</feature>
<comment type="function">
    <text evidence="16">Extracellular Nef protein targets CD4(+) T-lymphocytes for apoptosis by interacting with CXCR4 surface receptors.</text>
</comment>
<keyword evidence="13 16" id="KW-0472">Membrane</keyword>
<dbReference type="GO" id="GO:0044178">
    <property type="term" value="C:host cell Golgi membrane"/>
    <property type="evidence" value="ECO:0007669"/>
    <property type="project" value="UniProtKB-SubCell"/>
</dbReference>
<evidence type="ECO:0000256" key="14">
    <source>
        <dbReference type="ARBA" id="ARBA00023280"/>
    </source>
</evidence>
<comment type="PTM">
    <text evidence="16">Myristoylated.</text>
</comment>
<evidence type="ECO:0000256" key="2">
    <source>
        <dbReference type="ARBA" id="ARBA00022511"/>
    </source>
</evidence>
<dbReference type="GO" id="GO:0005576">
    <property type="term" value="C:extracellular region"/>
    <property type="evidence" value="ECO:0007669"/>
    <property type="project" value="UniProtKB-SubCell"/>
</dbReference>
<evidence type="ECO:0000256" key="3">
    <source>
        <dbReference type="ARBA" id="ARBA00022518"/>
    </source>
</evidence>
<comment type="function">
    <text evidence="16">In infected CD4(+) T-lymphocytes, down-regulates the surface MHC-I, mature MHC-II, CD4, CD28, CCR5 and CXCR4 molecules. Mediates internalization and degradation of host CD4 through the interaction of with the cytoplasmic tail of CD4, the recruitment of AP-2 (clathrin adapter protein complex 2), internalization through clathrin coated pits, and subsequent transport to endosomes and lysosomes for degradation. Diverts host MHC-I molecules to the trans-Golgi network-associated endosomal compartments by an endocytic pathway to finally target them for degradation. MHC-I down-regulation may involve AP-1 (clathrin adapter protein complex 1) or possibly Src family kinase-ZAP70/Syk-PI3K cascade recruited by PACS2. In consequence infected cells are masked for immune recognition by cytotoxic T-lymphocytes. Decreasing the number of immune receptors also prevents reinfection by more HIV particles (superinfection). Down-regulates host SERINC3 and SERINC5 thereby excluding these proteins from the viral particles. Virion infectivity is drastically higher when SERINC3 or SERINC5 are excluded from the viral envelope, because these host antiviral proteins impair the membrane fusion event necessary for subsequent virion penetration.</text>
</comment>
<evidence type="ECO:0000256" key="8">
    <source>
        <dbReference type="ARBA" id="ARBA00022707"/>
    </source>
</evidence>
<feature type="short sequence motif" description="PxxP; stabilizes the interaction of NEF/MHC-I with host AP1M1; necessary for MHC-I internalization" evidence="16">
    <location>
        <begin position="76"/>
        <end position="79"/>
    </location>
</feature>
<evidence type="ECO:0000256" key="15">
    <source>
        <dbReference type="ARBA" id="ARBA00023288"/>
    </source>
</evidence>
<protein>
    <recommendedName>
        <fullName evidence="16">Protein Nef</fullName>
    </recommendedName>
    <alternativeName>
        <fullName evidence="16">3'ORF</fullName>
    </alternativeName>
    <alternativeName>
        <fullName evidence="16">Negative factor</fullName>
        <shortName evidence="16">F-protein</shortName>
    </alternativeName>
    <component>
        <recommendedName>
            <fullName evidence="16">C-terminal core protein</fullName>
        </recommendedName>
    </component>
</protein>
<feature type="site" description="Cleavage; by viral protease" evidence="16">
    <location>
        <begin position="61"/>
        <end position="62"/>
    </location>
</feature>
<reference evidence="18" key="1">
    <citation type="journal article" date="2009" name="Cell Host Microbe">
        <title>Tetherin-driven adaptation of Vpu and Nef function and the evolution of pandemic and nonpandemic HIV-1 strains.</title>
        <authorList>
            <person name="Sauter D."/>
            <person name="Schindler M."/>
            <person name="Specht A."/>
            <person name="Landford W."/>
            <person name="Muench J."/>
            <person name="Kim K.-A."/>
            <person name="Votteler J."/>
            <person name="Schubert U."/>
            <person name="Bibollet-Ruche F."/>
            <person name="Keele B.F."/>
            <person name="Takehisa J."/>
            <person name="Ogando Y."/>
            <person name="Ochsenbauer C."/>
            <person name="Kappes J.C."/>
            <person name="Ayouba A."/>
            <person name="Peeters M."/>
            <person name="Learn G.H."/>
            <person name="Shaw G."/>
            <person name="Sharp P.M."/>
            <person name="Bieniasz P."/>
            <person name="Hahn B.H."/>
            <person name="Hatziioannou T."/>
            <person name="Kirchhoff F."/>
        </authorList>
    </citation>
    <scope>NUCLEOTIDE SEQUENCE</scope>
    <source>
        <strain evidence="18">HJ100</strain>
    </source>
</reference>
<evidence type="ECO:0000256" key="13">
    <source>
        <dbReference type="ARBA" id="ARBA00023136"/>
    </source>
</evidence>
<dbReference type="SUPFAM" id="SSF55671">
    <property type="entry name" value="Regulatory factor Nef"/>
    <property type="match status" value="1"/>
</dbReference>
<evidence type="ECO:0000256" key="16">
    <source>
        <dbReference type="HAMAP-Rule" id="MF_04078"/>
    </source>
</evidence>
<comment type="domain">
    <text evidence="16">The acidic region binds to the sorting protein PACS-2, which targets Nef to the paranuclear region, enabling the PxxP motif to direct assembly of an SFK/ZAP-70/PI3K complex that accelerates endocytosis of cell-surface MHC-I.</text>
</comment>
<feature type="short sequence motif" description="Dileucine internalization motif; necessary for CD4 internalization" evidence="16">
    <location>
        <begin position="169"/>
        <end position="170"/>
    </location>
</feature>
<proteinExistence type="evidence at transcript level"/>
<comment type="PTM">
    <text evidence="16">The virion-associated Nef proteins are cleaved by the viral protease to release the soluble C-terminal core protein. Nef is probably cleaved concomitantly with viral structural proteins on maturation of virus particles.</text>
</comment>
<dbReference type="GO" id="GO:0020002">
    <property type="term" value="C:host cell plasma membrane"/>
    <property type="evidence" value="ECO:0007669"/>
    <property type="project" value="UniProtKB-SubCell"/>
</dbReference>
<keyword evidence="16" id="KW-1080">Inhibition of host adaptive immune response by virus</keyword>
<keyword evidence="12 16" id="KW-0729">SH3-binding</keyword>
<evidence type="ECO:0000313" key="18">
    <source>
        <dbReference type="EMBL" id="ACX46132.1"/>
    </source>
</evidence>
<evidence type="ECO:0000256" key="6">
    <source>
        <dbReference type="ARBA" id="ARBA00022581"/>
    </source>
</evidence>
<feature type="short sequence motif" description="Diacidic; necessary for CD4 internalization" evidence="16">
    <location>
        <begin position="179"/>
        <end position="180"/>
    </location>
</feature>
<feature type="lipid moiety-binding region" description="N-myristoyl glycine; by host" evidence="16">
    <location>
        <position position="2"/>
    </location>
</feature>
<keyword evidence="16" id="KW-1083">Inhibition of host autophagy by virus</keyword>
<keyword evidence="2 16" id="KW-1032">Host cell membrane</keyword>
<evidence type="ECO:0000256" key="12">
    <source>
        <dbReference type="ARBA" id="ARBA00023036"/>
    </source>
</evidence>
<comment type="caution">
    <text evidence="16">Lacks conserved residue(s) required for the propagation of feature annotation.</text>
</comment>
<comment type="domain">
    <text evidence="16">The SH3-binding domain constituted of PxxP motifs mediates binding to several Src family proteins thereby regulating their tyrosine kinase activity. The same motifs also mediates the association with MAPK3, PI3-kinase and TCR-zeta.</text>
</comment>
<keyword evidence="4 16" id="KW-0964">Secreted</keyword>
<feature type="region of interest" description="SH3-binding; interaction with Src family tyrosine kinases" evidence="16">
    <location>
        <begin position="73"/>
        <end position="82"/>
    </location>
</feature>
<evidence type="ECO:0000256" key="7">
    <source>
        <dbReference type="ARBA" id="ARBA00022703"/>
    </source>
</evidence>
<dbReference type="Pfam" id="PF00469">
    <property type="entry name" value="F-protein"/>
    <property type="match status" value="1"/>
</dbReference>
<comment type="function">
    <text evidence="16">Factor of infectivity and pathogenicity, required for optimal virus replication. Alters numerous pathways of T-lymphocyte function and down-regulates immunity surface molecules in order to evade host defense and increase viral infectivity. Alters the functionality of other immunity cells, like dendritic cells, monocytes/macrophages and NK cells.</text>
</comment>
<comment type="subunit">
    <text evidence="16">Monomer; cytosolic form. Homodimer; membrane bound form. Interacts with Nef associated p21-activated kinase (PAK2); this interaction activates PAK2. Associates with the Nef-MHC-I-AP1 complex; this complex is required for MHC-I internalization. Interacts (via C-terminus) with host PI3-kinase. Interacts with host PACS1; this interaction seems to be weak. Interacts with host PACS2. Interacts with host LCK and MAPK3; these interactions inhibit the kinase activity of the latter. Interacts with host ATP6V1H; this interaction may play a role in CD4 endocytosis. Associates with the CD4-Nef-AP2 complex; this complex is required for CD4 internalization. Interacts with host AP2 subunit alpha and AP2 subunit sigma2. Interacts with TCR-zeta chain; this interaction up-regulates the Fas ligand (FasL) surface expression. Interacts with host HCK, LYN, and SRC; these interactions activate the Src family kinases. Interacts with MAP3K5; this interaction inhibits the Fas and TNFR-mediated death signals. Interacts with beta-COP and PTE1. Interacts with human RACK1; this increases Nef phosphorylation by PKC. Interacts with TP53; this interaction decreases the half-life of TP53, protecting the infected cell against p53-mediated apoptosis.</text>
</comment>
<evidence type="ECO:0000256" key="1">
    <source>
        <dbReference type="ARBA" id="ARBA00006933"/>
    </source>
</evidence>
<keyword evidence="16" id="KW-1040">Host Golgi apparatus</keyword>
<keyword evidence="16" id="KW-1116">Inhibition of host MHC class II molecule presentation by virus</keyword>
<dbReference type="InterPro" id="IPR001558">
    <property type="entry name" value="HIV_Nef"/>
</dbReference>
<feature type="site" description="Might play a role in AP-1 recruitment to the Nef-MHC-I complex" evidence="16">
    <location>
        <position position="20"/>
    </location>
</feature>
<name>D2JNR9_HV1</name>
<feature type="initiator methionine" description="Removed; by host" evidence="16">
    <location>
        <position position="1"/>
    </location>
</feature>
<keyword evidence="8 16" id="KW-0519">Myristate</keyword>
<dbReference type="Gene3D" id="4.10.890.10">
    <property type="entry name" value="HIV 1 nef anchor domain"/>
    <property type="match status" value="1"/>
</dbReference>
<accession>D2JNR9</accession>
<sequence length="211" mass="23405">MGNVLGKGKFGGWSTVRERMRKTSPDPEPCAPGVGPVSRDLAARGGIPSSHTPQNNAALAFLESHGDEEVGFPVRPQVPLRPMTYKAAFDLSFFLKEKGGLEGLIYSPGRAEILDLWIYHTQGFFPDWQNYTPGPGTRLPLTFGWLFKLVPVSEVEAEELGNKCENAKLLHPACVHGFEDEHKEILKWQFDRSLGTTHVAKITHPELFPKA</sequence>
<dbReference type="GO" id="GO:0046776">
    <property type="term" value="P:symbiont-mediated suppression of host antigen processing and presentation of peptide antigen via MHC class I"/>
    <property type="evidence" value="ECO:0007669"/>
    <property type="project" value="UniProtKB-UniRule"/>
</dbReference>
<gene>
    <name evidence="16 18" type="primary">nef</name>
</gene>
<keyword evidence="10 16" id="KW-1043">Host membrane</keyword>
<dbReference type="GO" id="GO:0017124">
    <property type="term" value="F:SH3 domain binding"/>
    <property type="evidence" value="ECO:0007669"/>
    <property type="project" value="UniProtKB-UniRule"/>
</dbReference>
<keyword evidence="3 16" id="KW-0244">Early protein</keyword>
<dbReference type="GO" id="GO:0140321">
    <property type="term" value="P:symbiont-mediated suppression of host autophagy"/>
    <property type="evidence" value="ECO:0007669"/>
    <property type="project" value="UniProtKB-UniRule"/>
</dbReference>
<comment type="similarity">
    <text evidence="1 16 17">Belongs to the lentivirus primate group Nef protein family.</text>
</comment>